<gene>
    <name evidence="1" type="ORF">AOC05_07975</name>
</gene>
<proteinExistence type="predicted"/>
<evidence type="ECO:0000313" key="2">
    <source>
        <dbReference type="Proteomes" id="UP000062833"/>
    </source>
</evidence>
<sequence>MLLDRSCDDVHDASSATLTELDRACIQGEQCIVLATTNTLTGVEVGAALTNDDFACLDNLTAEALYTQVLSV</sequence>
<dbReference type="EMBL" id="CP012677">
    <property type="protein sequence ID" value="ALE92284.1"/>
    <property type="molecule type" value="Genomic_DNA"/>
</dbReference>
<evidence type="ECO:0000313" key="1">
    <source>
        <dbReference type="EMBL" id="ALE92284.1"/>
    </source>
</evidence>
<accession>A0A0M4QMF9</accession>
<organism evidence="1 2">
    <name type="scientific">Arthrobacter alpinus</name>
    <dbReference type="NCBI Taxonomy" id="656366"/>
    <lineage>
        <taxon>Bacteria</taxon>
        <taxon>Bacillati</taxon>
        <taxon>Actinomycetota</taxon>
        <taxon>Actinomycetes</taxon>
        <taxon>Micrococcales</taxon>
        <taxon>Micrococcaceae</taxon>
        <taxon>Arthrobacter</taxon>
    </lineage>
</organism>
<dbReference type="AlphaFoldDB" id="A0A0M4QMF9"/>
<dbReference type="KEGG" id="aaq:AOC05_07975"/>
<dbReference type="Proteomes" id="UP000062833">
    <property type="component" value="Chromosome"/>
</dbReference>
<reference evidence="2" key="1">
    <citation type="submission" date="2015-09" db="EMBL/GenBank/DDBJ databases">
        <title>Complete genome of Arthrobacter alpinus strain R3.8.</title>
        <authorList>
            <person name="See-Too W.S."/>
            <person name="Chan K.G."/>
        </authorList>
    </citation>
    <scope>NUCLEOTIDE SEQUENCE [LARGE SCALE GENOMIC DNA]</scope>
    <source>
        <strain evidence="2">R3.8</strain>
    </source>
</reference>
<protein>
    <submittedName>
        <fullName evidence="1">Uncharacterized protein</fullName>
    </submittedName>
</protein>
<keyword evidence="2" id="KW-1185">Reference proteome</keyword>
<name>A0A0M4QMF9_9MICC</name>